<dbReference type="RefSeq" id="WP_157737767.1">
    <property type="nucleotide sequence ID" value="NZ_AP017312.1"/>
</dbReference>
<sequence length="53" mass="6484">MRRKFSMEFKLEVIKDALDLKSLSLAARKHRLNSKMIYRWVHEFKQGKYDIQV</sequence>
<dbReference type="KEGG" id="asoc:CB4_00535"/>
<dbReference type="Gene3D" id="1.10.10.10">
    <property type="entry name" value="Winged helix-like DNA-binding domain superfamily/Winged helix DNA-binding domain"/>
    <property type="match status" value="1"/>
</dbReference>
<proteinExistence type="predicted"/>
<dbReference type="SUPFAM" id="SSF48295">
    <property type="entry name" value="TrpR-like"/>
    <property type="match status" value="1"/>
</dbReference>
<dbReference type="Proteomes" id="UP000217696">
    <property type="component" value="Chromosome"/>
</dbReference>
<name>A0A0U4WC57_9BACL</name>
<organism evidence="2 3">
    <name type="scientific">Aneurinibacillus soli</name>
    <dbReference type="NCBI Taxonomy" id="1500254"/>
    <lineage>
        <taxon>Bacteria</taxon>
        <taxon>Bacillati</taxon>
        <taxon>Bacillota</taxon>
        <taxon>Bacilli</taxon>
        <taxon>Bacillales</taxon>
        <taxon>Paenibacillaceae</taxon>
        <taxon>Aneurinibacillus group</taxon>
        <taxon>Aneurinibacillus</taxon>
    </lineage>
</organism>
<dbReference type="Pfam" id="PF13518">
    <property type="entry name" value="HTH_28"/>
    <property type="match status" value="1"/>
</dbReference>
<evidence type="ECO:0000313" key="3">
    <source>
        <dbReference type="Proteomes" id="UP000217696"/>
    </source>
</evidence>
<reference evidence="2 3" key="1">
    <citation type="submission" date="2015-12" db="EMBL/GenBank/DDBJ databases">
        <title>Genome sequence of Aneurinibacillus soli.</title>
        <authorList>
            <person name="Lee J.S."/>
            <person name="Lee K.C."/>
            <person name="Kim K.K."/>
            <person name="Lee B.W."/>
        </authorList>
    </citation>
    <scope>NUCLEOTIDE SEQUENCE [LARGE SCALE GENOMIC DNA]</scope>
    <source>
        <strain evidence="2 3">CB4</strain>
    </source>
</reference>
<evidence type="ECO:0000313" key="2">
    <source>
        <dbReference type="EMBL" id="BAU26408.1"/>
    </source>
</evidence>
<dbReference type="InterPro" id="IPR010921">
    <property type="entry name" value="Trp_repressor/repl_initiator"/>
</dbReference>
<dbReference type="InterPro" id="IPR055247">
    <property type="entry name" value="InsJ-like_HTH"/>
</dbReference>
<dbReference type="EMBL" id="AP017312">
    <property type="protein sequence ID" value="BAU26408.1"/>
    <property type="molecule type" value="Genomic_DNA"/>
</dbReference>
<dbReference type="InterPro" id="IPR036388">
    <property type="entry name" value="WH-like_DNA-bd_sf"/>
</dbReference>
<evidence type="ECO:0000259" key="1">
    <source>
        <dbReference type="Pfam" id="PF13518"/>
    </source>
</evidence>
<gene>
    <name evidence="2" type="ORF">CB4_00535</name>
</gene>
<accession>A0A0U4WC57</accession>
<feature type="domain" description="Insertion element IS150 protein InsJ-like helix-turn-helix" evidence="1">
    <location>
        <begin position="9"/>
        <end position="47"/>
    </location>
</feature>
<keyword evidence="3" id="KW-1185">Reference proteome</keyword>
<protein>
    <recommendedName>
        <fullName evidence="1">Insertion element IS150 protein InsJ-like helix-turn-helix domain-containing protein</fullName>
    </recommendedName>
</protein>
<dbReference type="GO" id="GO:0043565">
    <property type="term" value="F:sequence-specific DNA binding"/>
    <property type="evidence" value="ECO:0007669"/>
    <property type="project" value="InterPro"/>
</dbReference>
<dbReference type="AlphaFoldDB" id="A0A0U4WC57"/>